<evidence type="ECO:0000313" key="2">
    <source>
        <dbReference type="EMBL" id="EMS71826.1"/>
    </source>
</evidence>
<dbReference type="InterPro" id="IPR050855">
    <property type="entry name" value="NDM-1-like"/>
</dbReference>
<accession>S0FN98</accession>
<dbReference type="InterPro" id="IPR001279">
    <property type="entry name" value="Metallo-B-lactamas"/>
</dbReference>
<dbReference type="SUPFAM" id="SSF56281">
    <property type="entry name" value="Metallo-hydrolase/oxidoreductase"/>
    <property type="match status" value="1"/>
</dbReference>
<protein>
    <submittedName>
        <fullName evidence="2">Beta-lactamase domain-containing protein</fullName>
    </submittedName>
</protein>
<dbReference type="STRING" id="1195236.CTER_2278"/>
<evidence type="ECO:0000313" key="3">
    <source>
        <dbReference type="Proteomes" id="UP000014155"/>
    </source>
</evidence>
<evidence type="ECO:0000259" key="1">
    <source>
        <dbReference type="SMART" id="SM00849"/>
    </source>
</evidence>
<gene>
    <name evidence="2" type="ORF">CTER_2278</name>
</gene>
<proteinExistence type="predicted"/>
<keyword evidence="3" id="KW-1185">Reference proteome</keyword>
<name>S0FN98_RUMCE</name>
<feature type="domain" description="Metallo-beta-lactamase" evidence="1">
    <location>
        <begin position="21"/>
        <end position="197"/>
    </location>
</feature>
<dbReference type="SMART" id="SM00849">
    <property type="entry name" value="Lactamase_B"/>
    <property type="match status" value="1"/>
</dbReference>
<reference evidence="2 3" key="1">
    <citation type="journal article" date="2013" name="Genome Announc.">
        <title>Draft Genome Sequence of the Cellulolytic, Mesophilic, Anaerobic Bacterium Clostridium termitidis Strain CT1112 (DSM 5398).</title>
        <authorList>
            <person name="Lal S."/>
            <person name="Ramachandran U."/>
            <person name="Zhang X."/>
            <person name="Munir R."/>
            <person name="Sparling R."/>
            <person name="Levin D.B."/>
        </authorList>
    </citation>
    <scope>NUCLEOTIDE SEQUENCE [LARGE SCALE GENOMIC DNA]</scope>
    <source>
        <strain evidence="2 3">CT1112</strain>
    </source>
</reference>
<dbReference type="PANTHER" id="PTHR42951:SF4">
    <property type="entry name" value="ACYL-COENZYME A THIOESTERASE MBLAC2"/>
    <property type="match status" value="1"/>
</dbReference>
<sequence length="213" mass="24550">MEIIKVKKRNIVFKYNVADWDLNLHLIMGNKYNYIIDTGLGSLSISPVIEYLGNNRNPVIAVNTHYHWDHIWGNGLLENCTIISHQLCRKIISEKWDEMLEKRKQFVRGDVQKCLPNLTFEDTLYFPDDKIKIFYTPGHTVDCISVLDEEEGVINTGDNIGDTMEEIVPSVETGKEVFINTLLKYKEMDFDTCVSGHNTVLGREVIDIILKEI</sequence>
<organism evidence="2 3">
    <name type="scientific">Ruminiclostridium cellobioparum subsp. termitidis CT1112</name>
    <dbReference type="NCBI Taxonomy" id="1195236"/>
    <lineage>
        <taxon>Bacteria</taxon>
        <taxon>Bacillati</taxon>
        <taxon>Bacillota</taxon>
        <taxon>Clostridia</taxon>
        <taxon>Eubacteriales</taxon>
        <taxon>Oscillospiraceae</taxon>
        <taxon>Ruminiclostridium</taxon>
    </lineage>
</organism>
<dbReference type="EMBL" id="AORV01000033">
    <property type="protein sequence ID" value="EMS71826.1"/>
    <property type="molecule type" value="Genomic_DNA"/>
</dbReference>
<dbReference type="Proteomes" id="UP000014155">
    <property type="component" value="Unassembled WGS sequence"/>
</dbReference>
<dbReference type="Gene3D" id="3.60.15.10">
    <property type="entry name" value="Ribonuclease Z/Hydroxyacylglutathione hydrolase-like"/>
    <property type="match status" value="1"/>
</dbReference>
<dbReference type="eggNOG" id="COG0491">
    <property type="taxonomic scope" value="Bacteria"/>
</dbReference>
<dbReference type="PANTHER" id="PTHR42951">
    <property type="entry name" value="METALLO-BETA-LACTAMASE DOMAIN-CONTAINING"/>
    <property type="match status" value="1"/>
</dbReference>
<dbReference type="InterPro" id="IPR036866">
    <property type="entry name" value="RibonucZ/Hydroxyglut_hydro"/>
</dbReference>
<comment type="caution">
    <text evidence="2">The sequence shown here is derived from an EMBL/GenBank/DDBJ whole genome shotgun (WGS) entry which is preliminary data.</text>
</comment>
<dbReference type="AlphaFoldDB" id="S0FN98"/>
<dbReference type="PATRIC" id="fig|1195236.3.peg.2583"/>
<dbReference type="Pfam" id="PF00753">
    <property type="entry name" value="Lactamase_B"/>
    <property type="match status" value="1"/>
</dbReference>